<dbReference type="Proteomes" id="UP000585614">
    <property type="component" value="Unassembled WGS sequence"/>
</dbReference>
<reference evidence="1 2" key="1">
    <citation type="journal article" date="2020" name="Nature">
        <title>Six reference-quality genomes reveal evolution of bat adaptations.</title>
        <authorList>
            <person name="Jebb D."/>
            <person name="Huang Z."/>
            <person name="Pippel M."/>
            <person name="Hughes G.M."/>
            <person name="Lavrichenko K."/>
            <person name="Devanna P."/>
            <person name="Winkler S."/>
            <person name="Jermiin L.S."/>
            <person name="Skirmuntt E.C."/>
            <person name="Katzourakis A."/>
            <person name="Burkitt-Gray L."/>
            <person name="Ray D.A."/>
            <person name="Sullivan K.A.M."/>
            <person name="Roscito J.G."/>
            <person name="Kirilenko B.M."/>
            <person name="Davalos L.M."/>
            <person name="Corthals A.P."/>
            <person name="Power M.L."/>
            <person name="Jones G."/>
            <person name="Ransome R.D."/>
            <person name="Dechmann D.K.N."/>
            <person name="Locatelli A.G."/>
            <person name="Puechmaille S.J."/>
            <person name="Fedrigo O."/>
            <person name="Jarvis E.D."/>
            <person name="Hiller M."/>
            <person name="Vernes S.C."/>
            <person name="Myers E.W."/>
            <person name="Teeling E.C."/>
        </authorList>
    </citation>
    <scope>NUCLEOTIDE SEQUENCE [LARGE SCALE GENOMIC DNA]</scope>
    <source>
        <strain evidence="1">MRhiFer1</strain>
        <tissue evidence="1">Lung</tissue>
    </source>
</reference>
<sequence length="134" mass="16142">MLYLIDQYNLLYSKPFAIFLSEVSNNKLRQVNLNDEWMPDKLWQWLTRNPQNKSELYLLMLRGLPNTVFDLIELEVLKFELILDMTIRPSIAQLIRLQKQWLYHTVAKIQAHSLVFLWENMWSLHITDIKKIPV</sequence>
<gene>
    <name evidence="1" type="ORF">mRhiFer1_008176</name>
</gene>
<evidence type="ECO:0000313" key="2">
    <source>
        <dbReference type="Proteomes" id="UP000585614"/>
    </source>
</evidence>
<dbReference type="EMBL" id="JACAGC010000011">
    <property type="protein sequence ID" value="KAF6333418.1"/>
    <property type="molecule type" value="Genomic_DNA"/>
</dbReference>
<evidence type="ECO:0000313" key="1">
    <source>
        <dbReference type="EMBL" id="KAF6333418.1"/>
    </source>
</evidence>
<name>A0A7J7W880_RHIFE</name>
<accession>A0A7J7W880</accession>
<proteinExistence type="predicted"/>
<comment type="caution">
    <text evidence="1">The sequence shown here is derived from an EMBL/GenBank/DDBJ whole genome shotgun (WGS) entry which is preliminary data.</text>
</comment>
<organism evidence="1 2">
    <name type="scientific">Rhinolophus ferrumequinum</name>
    <name type="common">Greater horseshoe bat</name>
    <dbReference type="NCBI Taxonomy" id="59479"/>
    <lineage>
        <taxon>Eukaryota</taxon>
        <taxon>Metazoa</taxon>
        <taxon>Chordata</taxon>
        <taxon>Craniata</taxon>
        <taxon>Vertebrata</taxon>
        <taxon>Euteleostomi</taxon>
        <taxon>Mammalia</taxon>
        <taxon>Eutheria</taxon>
        <taxon>Laurasiatheria</taxon>
        <taxon>Chiroptera</taxon>
        <taxon>Yinpterochiroptera</taxon>
        <taxon>Rhinolophoidea</taxon>
        <taxon>Rhinolophidae</taxon>
        <taxon>Rhinolophinae</taxon>
        <taxon>Rhinolophus</taxon>
    </lineage>
</organism>
<protein>
    <submittedName>
        <fullName evidence="1">Uncharacterized protein</fullName>
    </submittedName>
</protein>
<dbReference type="AlphaFoldDB" id="A0A7J7W880"/>